<reference evidence="1 2" key="1">
    <citation type="submission" date="2019-08" db="EMBL/GenBank/DDBJ databases">
        <title>The genome of the soybean aphid Biotype 1, its phylome, world population structure and adaptation to the North American continent.</title>
        <authorList>
            <person name="Giordano R."/>
            <person name="Donthu R.K."/>
            <person name="Hernandez A.G."/>
            <person name="Wright C.L."/>
            <person name="Zimin A.V."/>
        </authorList>
    </citation>
    <scope>NUCLEOTIDE SEQUENCE [LARGE SCALE GENOMIC DNA]</scope>
    <source>
        <tissue evidence="1">Whole aphids</tissue>
    </source>
</reference>
<organism evidence="1 2">
    <name type="scientific">Aphis glycines</name>
    <name type="common">Soybean aphid</name>
    <dbReference type="NCBI Taxonomy" id="307491"/>
    <lineage>
        <taxon>Eukaryota</taxon>
        <taxon>Metazoa</taxon>
        <taxon>Ecdysozoa</taxon>
        <taxon>Arthropoda</taxon>
        <taxon>Hexapoda</taxon>
        <taxon>Insecta</taxon>
        <taxon>Pterygota</taxon>
        <taxon>Neoptera</taxon>
        <taxon>Paraneoptera</taxon>
        <taxon>Hemiptera</taxon>
        <taxon>Sternorrhyncha</taxon>
        <taxon>Aphidomorpha</taxon>
        <taxon>Aphidoidea</taxon>
        <taxon>Aphididae</taxon>
        <taxon>Aphidini</taxon>
        <taxon>Aphis</taxon>
        <taxon>Aphis</taxon>
    </lineage>
</organism>
<dbReference type="AlphaFoldDB" id="A0A6G0U1Z0"/>
<name>A0A6G0U1Z0_APHGL</name>
<proteinExistence type="predicted"/>
<evidence type="ECO:0000313" key="2">
    <source>
        <dbReference type="Proteomes" id="UP000475862"/>
    </source>
</evidence>
<dbReference type="Proteomes" id="UP000475862">
    <property type="component" value="Unassembled WGS sequence"/>
</dbReference>
<accession>A0A6G0U1Z0</accession>
<sequence length="274" mass="32198">MYSRTLHKHYENCMKVVKYTVHQKSCRQDASTSFKTQKLFKKFDFRIQCIDGIYTIYQFIKSLTSTITTDGIYMFFQFQLYEPYDDNNIIGTYYCHYYPCTAHKQVYEQSIAKQCIEYKQPDESEQIIVASNTQIAAESSSPTLSASSTNASSAFILLALLYRGRISVLADSILWLRIYKQFLFYTKLLKFSNAFYEMPYGQYIDLLGVRAILFQRFDEGVNDITKKKQITDLYTQESIRSVKFYDDKLINNFNREPIRTLYSTLESNSILSLY</sequence>
<comment type="caution">
    <text evidence="1">The sequence shown here is derived from an EMBL/GenBank/DDBJ whole genome shotgun (WGS) entry which is preliminary data.</text>
</comment>
<dbReference type="EMBL" id="VYZN01000009">
    <property type="protein sequence ID" value="KAE9542639.1"/>
    <property type="molecule type" value="Genomic_DNA"/>
</dbReference>
<gene>
    <name evidence="1" type="ORF">AGLY_002550</name>
</gene>
<protein>
    <submittedName>
        <fullName evidence="1">Uncharacterized protein</fullName>
    </submittedName>
</protein>
<evidence type="ECO:0000313" key="1">
    <source>
        <dbReference type="EMBL" id="KAE9542639.1"/>
    </source>
</evidence>
<keyword evidence="2" id="KW-1185">Reference proteome</keyword>